<dbReference type="Pfam" id="PF06280">
    <property type="entry name" value="fn3_5"/>
    <property type="match status" value="1"/>
</dbReference>
<dbReference type="SUPFAM" id="SSF52743">
    <property type="entry name" value="Subtilisin-like"/>
    <property type="match status" value="1"/>
</dbReference>
<dbReference type="InterPro" id="IPR045051">
    <property type="entry name" value="SBT"/>
</dbReference>
<evidence type="ECO:0000256" key="5">
    <source>
        <dbReference type="ARBA" id="ARBA00022825"/>
    </source>
</evidence>
<evidence type="ECO:0000256" key="3">
    <source>
        <dbReference type="ARBA" id="ARBA00022729"/>
    </source>
</evidence>
<comment type="caution">
    <text evidence="6">Lacks conserved residue(s) required for the propagation of feature annotation.</text>
</comment>
<dbReference type="Pfam" id="PF00082">
    <property type="entry name" value="Peptidase_S8"/>
    <property type="match status" value="1"/>
</dbReference>
<organism evidence="10 11">
    <name type="scientific">Dimargaris verticillata</name>
    <dbReference type="NCBI Taxonomy" id="2761393"/>
    <lineage>
        <taxon>Eukaryota</taxon>
        <taxon>Fungi</taxon>
        <taxon>Fungi incertae sedis</taxon>
        <taxon>Zoopagomycota</taxon>
        <taxon>Kickxellomycotina</taxon>
        <taxon>Dimargaritomycetes</taxon>
        <taxon>Dimargaritales</taxon>
        <taxon>Dimargaritaceae</taxon>
        <taxon>Dimargaris</taxon>
    </lineage>
</organism>
<accession>A0A9W8AZM4</accession>
<dbReference type="Gene3D" id="2.60.40.1710">
    <property type="entry name" value="Subtilisin-like superfamily"/>
    <property type="match status" value="1"/>
</dbReference>
<sequence length="485" mass="50952">MEACQGTQTTFAEAIVLVARGTCDFQVKIQNAMAQGAGGVIIMDNADDTAAFGIALQQTFDIPVTTVTKATGEKILSLLGGQTNVQVSASSGLSLVDNPTGGQISSFSSYGPSYTMDIKPEVMAPGGSIFSTLAQADGLYGTMSGTSMATPFIAGCIALLMEAGVERNPEYIKQLLMSTADQVSANHGTELATVAHQGAGLVNVVKALNAMHQVSPSKLALLDPAKGGFADDKVTKEITVTNRGSASVTYDLTAVSALSVTSFNATQHMTTPVFGGQGPQVQLNPAQVTVDAGQSVKVNVEITQPSAATQANLVYSGFVQGKVSGQTEVAWSIPLMGLNSDYSSLPFFTPTEAPNPGVYSLTTKKPVTANNVETFSMANRNFPVFSMQVQFPISSWEWYVAEEASPDQVFLTIESGAAFVRDFVGKSQPAMYAWTGVGTDQNGVNITAPDGNYMFVLSYTTPLGDPAKSEDKLSWKSPVFAVKRG</sequence>
<dbReference type="PANTHER" id="PTHR10795">
    <property type="entry name" value="PROPROTEIN CONVERTASE SUBTILISIN/KEXIN"/>
    <property type="match status" value="1"/>
</dbReference>
<keyword evidence="4" id="KW-0378">Hydrolase</keyword>
<evidence type="ECO:0000259" key="8">
    <source>
        <dbReference type="Pfam" id="PF02225"/>
    </source>
</evidence>
<feature type="domain" description="C5a peptidase/Subtilisin-like protease SBT2-like Fn3-like" evidence="9">
    <location>
        <begin position="231"/>
        <end position="336"/>
    </location>
</feature>
<keyword evidence="11" id="KW-1185">Reference proteome</keyword>
<dbReference type="GO" id="GO:0016020">
    <property type="term" value="C:membrane"/>
    <property type="evidence" value="ECO:0007669"/>
    <property type="project" value="InterPro"/>
</dbReference>
<dbReference type="PROSITE" id="PS51892">
    <property type="entry name" value="SUBTILASE"/>
    <property type="match status" value="1"/>
</dbReference>
<evidence type="ECO:0000256" key="1">
    <source>
        <dbReference type="ARBA" id="ARBA00011073"/>
    </source>
</evidence>
<comment type="similarity">
    <text evidence="1 6">Belongs to the peptidase S8 family.</text>
</comment>
<comment type="caution">
    <text evidence="10">The sequence shown here is derived from an EMBL/GenBank/DDBJ whole genome shotgun (WGS) entry which is preliminary data.</text>
</comment>
<dbReference type="AlphaFoldDB" id="A0A9W8AZM4"/>
<dbReference type="Pfam" id="PF02225">
    <property type="entry name" value="PA"/>
    <property type="match status" value="1"/>
</dbReference>
<proteinExistence type="inferred from homology"/>
<dbReference type="InterPro" id="IPR036852">
    <property type="entry name" value="Peptidase_S8/S53_dom_sf"/>
</dbReference>
<gene>
    <name evidence="10" type="ORF">H4R34_004986</name>
</gene>
<reference evidence="10" key="1">
    <citation type="submission" date="2022-07" db="EMBL/GenBank/DDBJ databases">
        <title>Phylogenomic reconstructions and comparative analyses of Kickxellomycotina fungi.</title>
        <authorList>
            <person name="Reynolds N.K."/>
            <person name="Stajich J.E."/>
            <person name="Barry K."/>
            <person name="Grigoriev I.V."/>
            <person name="Crous P."/>
            <person name="Smith M.E."/>
        </authorList>
    </citation>
    <scope>NUCLEOTIDE SEQUENCE</scope>
    <source>
        <strain evidence="10">RSA 567</strain>
    </source>
</reference>
<feature type="domain" description="Peptidase S8/S53" evidence="7">
    <location>
        <begin position="97"/>
        <end position="198"/>
    </location>
</feature>
<keyword evidence="5" id="KW-0720">Serine protease</keyword>
<dbReference type="InterPro" id="IPR046450">
    <property type="entry name" value="PA_dom_sf"/>
</dbReference>
<keyword evidence="3" id="KW-0732">Signal</keyword>
<dbReference type="InterPro" id="IPR010435">
    <property type="entry name" value="C5a/SBT2-like_Fn3"/>
</dbReference>
<dbReference type="GO" id="GO:0004252">
    <property type="term" value="F:serine-type endopeptidase activity"/>
    <property type="evidence" value="ECO:0007669"/>
    <property type="project" value="InterPro"/>
</dbReference>
<dbReference type="Gene3D" id="3.40.50.200">
    <property type="entry name" value="Peptidase S8/S53 domain"/>
    <property type="match status" value="1"/>
</dbReference>
<evidence type="ECO:0000313" key="11">
    <source>
        <dbReference type="Proteomes" id="UP001151582"/>
    </source>
</evidence>
<dbReference type="InterPro" id="IPR003137">
    <property type="entry name" value="PA_domain"/>
</dbReference>
<dbReference type="InterPro" id="IPR023828">
    <property type="entry name" value="Peptidase_S8_Ser-AS"/>
</dbReference>
<evidence type="ECO:0008006" key="12">
    <source>
        <dbReference type="Google" id="ProtNLM"/>
    </source>
</evidence>
<protein>
    <recommendedName>
        <fullName evidence="12">Peptidase S8/S53 domain-containing protein</fullName>
    </recommendedName>
</protein>
<keyword evidence="2" id="KW-0645">Protease</keyword>
<evidence type="ECO:0000259" key="7">
    <source>
        <dbReference type="Pfam" id="PF00082"/>
    </source>
</evidence>
<evidence type="ECO:0000256" key="6">
    <source>
        <dbReference type="PROSITE-ProRule" id="PRU01240"/>
    </source>
</evidence>
<evidence type="ECO:0000313" key="10">
    <source>
        <dbReference type="EMBL" id="KAJ1973697.1"/>
    </source>
</evidence>
<name>A0A9W8AZM4_9FUNG</name>
<dbReference type="SUPFAM" id="SSF52025">
    <property type="entry name" value="PA domain"/>
    <property type="match status" value="1"/>
</dbReference>
<dbReference type="EMBL" id="JANBQB010000773">
    <property type="protein sequence ID" value="KAJ1973697.1"/>
    <property type="molecule type" value="Genomic_DNA"/>
</dbReference>
<evidence type="ECO:0000259" key="9">
    <source>
        <dbReference type="Pfam" id="PF06280"/>
    </source>
</evidence>
<dbReference type="InterPro" id="IPR000209">
    <property type="entry name" value="Peptidase_S8/S53_dom"/>
</dbReference>
<dbReference type="OrthoDB" id="10256524at2759"/>
<dbReference type="Proteomes" id="UP001151582">
    <property type="component" value="Unassembled WGS sequence"/>
</dbReference>
<dbReference type="GO" id="GO:0006508">
    <property type="term" value="P:proteolysis"/>
    <property type="evidence" value="ECO:0007669"/>
    <property type="project" value="UniProtKB-KW"/>
</dbReference>
<evidence type="ECO:0000256" key="4">
    <source>
        <dbReference type="ARBA" id="ARBA00022801"/>
    </source>
</evidence>
<evidence type="ECO:0000256" key="2">
    <source>
        <dbReference type="ARBA" id="ARBA00022670"/>
    </source>
</evidence>
<dbReference type="Gene3D" id="3.50.30.30">
    <property type="match status" value="1"/>
</dbReference>
<dbReference type="PROSITE" id="PS00138">
    <property type="entry name" value="SUBTILASE_SER"/>
    <property type="match status" value="1"/>
</dbReference>
<feature type="domain" description="PA" evidence="8">
    <location>
        <begin position="9"/>
        <end position="75"/>
    </location>
</feature>